<name>A0ABT3ZJQ2_9BURK</name>
<gene>
    <name evidence="1" type="ORF">OVY01_05880</name>
</gene>
<reference evidence="1" key="1">
    <citation type="submission" date="2022-11" db="EMBL/GenBank/DDBJ databases">
        <title>Robbsia betulipollinis sp. nov., isolated from pollen of birch (Betula pendula).</title>
        <authorList>
            <person name="Shi H."/>
            <person name="Ambika Manirajan B."/>
            <person name="Ratering S."/>
            <person name="Geissler-Plaum R."/>
            <person name="Schnell S."/>
        </authorList>
    </citation>
    <scope>NUCLEOTIDE SEQUENCE</scope>
    <source>
        <strain evidence="1">Bb-Pol-6</strain>
    </source>
</reference>
<dbReference type="Proteomes" id="UP001082899">
    <property type="component" value="Unassembled WGS sequence"/>
</dbReference>
<sequence length="70" mass="7839">MKIAFIDFKRASKMLGLANGPLQTAVDAANQWMEEEAVTVLNVETLRHTNGTSGMTSTKEDGIRIWYHRS</sequence>
<proteinExistence type="predicted"/>
<dbReference type="RefSeq" id="WP_267846377.1">
    <property type="nucleotide sequence ID" value="NZ_JAPMXC010000001.1"/>
</dbReference>
<accession>A0ABT3ZJQ2</accession>
<keyword evidence="2" id="KW-1185">Reference proteome</keyword>
<dbReference type="EMBL" id="JAPMXC010000001">
    <property type="protein sequence ID" value="MCY0386771.1"/>
    <property type="molecule type" value="Genomic_DNA"/>
</dbReference>
<comment type="caution">
    <text evidence="1">The sequence shown here is derived from an EMBL/GenBank/DDBJ whole genome shotgun (WGS) entry which is preliminary data.</text>
</comment>
<organism evidence="1 2">
    <name type="scientific">Robbsia betulipollinis</name>
    <dbReference type="NCBI Taxonomy" id="2981849"/>
    <lineage>
        <taxon>Bacteria</taxon>
        <taxon>Pseudomonadati</taxon>
        <taxon>Pseudomonadota</taxon>
        <taxon>Betaproteobacteria</taxon>
        <taxon>Burkholderiales</taxon>
        <taxon>Burkholderiaceae</taxon>
        <taxon>Robbsia</taxon>
    </lineage>
</organism>
<evidence type="ECO:0000313" key="1">
    <source>
        <dbReference type="EMBL" id="MCY0386771.1"/>
    </source>
</evidence>
<evidence type="ECO:0000313" key="2">
    <source>
        <dbReference type="Proteomes" id="UP001082899"/>
    </source>
</evidence>
<protein>
    <submittedName>
        <fullName evidence="1">Uncharacterized protein</fullName>
    </submittedName>
</protein>